<gene>
    <name evidence="3" type="primary">Q9P8L8</name>
</gene>
<organism evidence="3">
    <name type="scientific">Ganoderma boninense</name>
    <dbReference type="NCBI Taxonomy" id="34458"/>
    <lineage>
        <taxon>Eukaryota</taxon>
        <taxon>Fungi</taxon>
        <taxon>Dikarya</taxon>
        <taxon>Basidiomycota</taxon>
        <taxon>Agaricomycotina</taxon>
        <taxon>Agaricomycetes</taxon>
        <taxon>Polyporales</taxon>
        <taxon>Polyporaceae</taxon>
        <taxon>Ganoderma</taxon>
    </lineage>
</organism>
<accession>A0A5K1JXG7</accession>
<dbReference type="PANTHER" id="PTHR47942">
    <property type="entry name" value="TETRATRICOPEPTIDE REPEAT (TPR)-LIKE SUPERFAMILY PROTEIN-RELATED"/>
    <property type="match status" value="1"/>
</dbReference>
<evidence type="ECO:0000256" key="1">
    <source>
        <dbReference type="ARBA" id="ARBA00022737"/>
    </source>
</evidence>
<evidence type="ECO:0000313" key="3">
    <source>
        <dbReference type="EMBL" id="VWO95842.1"/>
    </source>
</evidence>
<dbReference type="InterPro" id="IPR011990">
    <property type="entry name" value="TPR-like_helical_dom_sf"/>
</dbReference>
<name>A0A5K1JXG7_9APHY</name>
<reference evidence="3" key="1">
    <citation type="submission" date="2019-10" db="EMBL/GenBank/DDBJ databases">
        <authorList>
            <person name="Nor Muhammad N."/>
        </authorList>
    </citation>
    <scope>NUCLEOTIDE SEQUENCE</scope>
</reference>
<protein>
    <submittedName>
        <fullName evidence="3">DHA14-like major facilitator</fullName>
    </submittedName>
</protein>
<dbReference type="Gene3D" id="1.25.40.10">
    <property type="entry name" value="Tetratricopeptide repeat domain"/>
    <property type="match status" value="1"/>
</dbReference>
<dbReference type="AlphaFoldDB" id="A0A5K1JXG7"/>
<feature type="region of interest" description="Disordered" evidence="2">
    <location>
        <begin position="438"/>
        <end position="458"/>
    </location>
</feature>
<keyword evidence="1" id="KW-0677">Repeat</keyword>
<proteinExistence type="predicted"/>
<dbReference type="InterPro" id="IPR051222">
    <property type="entry name" value="PPR/CCM1_RNA-binding"/>
</dbReference>
<dbReference type="EMBL" id="LR725152">
    <property type="protein sequence ID" value="VWO95842.1"/>
    <property type="molecule type" value="Genomic_DNA"/>
</dbReference>
<sequence>MTALEKRIAELKETPIDEAQTPEERLPPVSDADLISMYEDLLAVSSHTPSHQGAAVHFEAQKRADEATLRRVVQSLYALEGSRNVASDVKSQYMAAISKLQEVVEALESAQEGSSDLSAPVSILPLDDWISLVRVCAEEPDGRAAETVVDLMRRSGSVVPDIALKMVASLYANMGDVANTERFLASYVGPSPPEPLRDIHIKAHMRALEPRTFPTHALTLLHDYETRGLPAPQQSYTRLITTLLSLRSSVAEAQAWDLFSHMRYVAHPNPDAYLYAVMISACASRVMAPQPARALDLFTEMTVDQRIASTAAAYTATIYACARSGDKLYVGEAFRLAKEMLDGNRDAYGNPAFTPDRKTFRALLEGAKRTGDLAKVRWILAEIVALGLRVARGDVRNSVVVDEEIMMHVFHAYAAYRTPFIRASAPLVEQNGEASSAVETAVSADSNATATGPSNEGEAIEAEGRLGLPTECQTIHFTAILPQSHAEVLYETRALFARIVRTASPSEDPMLQAFSRVELTSRLLNAFLSVHYAHALFGECTHLYRTLFPEHKVEKNAWTPVEALERAARAKRGPERGDSMKFAREVWAEWQPMEEAWWRREGQNAARVDARLVERAYVAMIRVLSRAGCTKEAVRLVRTFVDRYPPKMIKTPNAKPDLRSTRTVLVALRPIVRMMSPTEVPDDTVPPLLTFPELEVLHHNLVVIGDRESIAYIKYVCMSYQSALKRRKEAALHCKPMMAAPKNREAENERSHERT</sequence>
<evidence type="ECO:0000256" key="2">
    <source>
        <dbReference type="SAM" id="MobiDB-lite"/>
    </source>
</evidence>